<evidence type="ECO:0000256" key="2">
    <source>
        <dbReference type="ARBA" id="ARBA00022827"/>
    </source>
</evidence>
<dbReference type="RefSeq" id="WP_286057117.1">
    <property type="nucleotide sequence ID" value="NZ_JASVWF010000012.1"/>
</dbReference>
<evidence type="ECO:0000256" key="3">
    <source>
        <dbReference type="ARBA" id="ARBA00023002"/>
    </source>
</evidence>
<dbReference type="InterPro" id="IPR051312">
    <property type="entry name" value="Diverse_Substr_Oxidored"/>
</dbReference>
<keyword evidence="3" id="KW-0560">Oxidoreductase</keyword>
<dbReference type="InterPro" id="IPR002346">
    <property type="entry name" value="Mopterin_DH_FAD-bd"/>
</dbReference>
<dbReference type="InterPro" id="IPR036683">
    <property type="entry name" value="CO_DH_flav_C_dom_sf"/>
</dbReference>
<keyword evidence="6" id="KW-1185">Reference proteome</keyword>
<dbReference type="PANTHER" id="PTHR42659">
    <property type="entry name" value="XANTHINE DEHYDROGENASE SUBUNIT C-RELATED"/>
    <property type="match status" value="1"/>
</dbReference>
<feature type="domain" description="FAD-binding PCMH-type" evidence="4">
    <location>
        <begin position="1"/>
        <end position="201"/>
    </location>
</feature>
<dbReference type="InterPro" id="IPR016169">
    <property type="entry name" value="FAD-bd_PCMH_sub2"/>
</dbReference>
<keyword evidence="2" id="KW-0274">FAD</keyword>
<dbReference type="Pfam" id="PF00941">
    <property type="entry name" value="FAD_binding_5"/>
    <property type="match status" value="1"/>
</dbReference>
<protein>
    <submittedName>
        <fullName evidence="5">FAD binding domain-containing protein</fullName>
    </submittedName>
</protein>
<dbReference type="InterPro" id="IPR036318">
    <property type="entry name" value="FAD-bd_PCMH-like_sf"/>
</dbReference>
<dbReference type="PROSITE" id="PS51387">
    <property type="entry name" value="FAD_PCMH"/>
    <property type="match status" value="1"/>
</dbReference>
<proteinExistence type="predicted"/>
<dbReference type="SUPFAM" id="SSF55447">
    <property type="entry name" value="CO dehydrogenase flavoprotein C-terminal domain-like"/>
    <property type="match status" value="1"/>
</dbReference>
<gene>
    <name evidence="5" type="ORF">QRT03_31415</name>
</gene>
<evidence type="ECO:0000313" key="6">
    <source>
        <dbReference type="Proteomes" id="UP001231924"/>
    </source>
</evidence>
<evidence type="ECO:0000259" key="4">
    <source>
        <dbReference type="PROSITE" id="PS51387"/>
    </source>
</evidence>
<accession>A0ABT7MLQ5</accession>
<reference evidence="5 6" key="1">
    <citation type="submission" date="2023-06" db="EMBL/GenBank/DDBJ databases">
        <title>Actinomycetospora Odt1-22.</title>
        <authorList>
            <person name="Supong K."/>
        </authorList>
    </citation>
    <scope>NUCLEOTIDE SEQUENCE [LARGE SCALE GENOMIC DNA]</scope>
    <source>
        <strain evidence="5 6">Odt1-22</strain>
    </source>
</reference>
<evidence type="ECO:0000256" key="1">
    <source>
        <dbReference type="ARBA" id="ARBA00022630"/>
    </source>
</evidence>
<dbReference type="EMBL" id="JASVWF010000012">
    <property type="protein sequence ID" value="MDL5160513.1"/>
    <property type="molecule type" value="Genomic_DNA"/>
</dbReference>
<organism evidence="5 6">
    <name type="scientific">Actinomycetospora termitidis</name>
    <dbReference type="NCBI Taxonomy" id="3053470"/>
    <lineage>
        <taxon>Bacteria</taxon>
        <taxon>Bacillati</taxon>
        <taxon>Actinomycetota</taxon>
        <taxon>Actinomycetes</taxon>
        <taxon>Pseudonocardiales</taxon>
        <taxon>Pseudonocardiaceae</taxon>
        <taxon>Actinomycetospora</taxon>
    </lineage>
</organism>
<dbReference type="InterPro" id="IPR016166">
    <property type="entry name" value="FAD-bd_PCMH"/>
</dbReference>
<keyword evidence="1" id="KW-0285">Flavoprotein</keyword>
<evidence type="ECO:0000313" key="5">
    <source>
        <dbReference type="EMBL" id="MDL5160513.1"/>
    </source>
</evidence>
<sequence length="266" mass="27531">MTTTFARSLDEALTALAESAAAGAKPVVVSGGTLCVPAMVRGELDAADVVDLGRTGLNTLAVGSVIELGALVSYQQVISSPRVRAELPLLHRMASGITGGIQIRNQGTLVGALCAARPQSDALAVLVALQAEAVVVSASGTRTAPVADLLVSPGTTHLAADELVAGLRIPACLHGTGYVKLKFAESSWPVVTAAAVQDRVVLGGVAGTPQVVPLPSRREVRAAVVDHLDALPTEHRWADLRAPWAYRRRVAPEIAARAVELAEEAR</sequence>
<comment type="caution">
    <text evidence="5">The sequence shown here is derived from an EMBL/GenBank/DDBJ whole genome shotgun (WGS) entry which is preliminary data.</text>
</comment>
<dbReference type="PANTHER" id="PTHR42659:SF2">
    <property type="entry name" value="XANTHINE DEHYDROGENASE SUBUNIT C-RELATED"/>
    <property type="match status" value="1"/>
</dbReference>
<dbReference type="SUPFAM" id="SSF56176">
    <property type="entry name" value="FAD-binding/transporter-associated domain-like"/>
    <property type="match status" value="1"/>
</dbReference>
<dbReference type="Gene3D" id="3.30.465.10">
    <property type="match status" value="1"/>
</dbReference>
<name>A0ABT7MLQ5_9PSEU</name>
<dbReference type="Proteomes" id="UP001231924">
    <property type="component" value="Unassembled WGS sequence"/>
</dbReference>